<dbReference type="Proteomes" id="UP000177445">
    <property type="component" value="Chromosome"/>
</dbReference>
<evidence type="ECO:0000313" key="2">
    <source>
        <dbReference type="Proteomes" id="UP000177445"/>
    </source>
</evidence>
<keyword evidence="2" id="KW-1185">Reference proteome</keyword>
<gene>
    <name evidence="1" type="ORF">BKP64_05760</name>
</gene>
<reference evidence="1 2" key="1">
    <citation type="submission" date="2016-10" db="EMBL/GenBank/DDBJ databases">
        <title>Marinobacter salinus sp. nov., a moderately halophilic bacterium isolated from a tidal flat environment.</title>
        <authorList>
            <person name="Park S.-J."/>
        </authorList>
    </citation>
    <scope>NUCLEOTIDE SEQUENCE [LARGE SCALE GENOMIC DNA]</scope>
    <source>
        <strain evidence="1 2">Hb8</strain>
    </source>
</reference>
<dbReference type="STRING" id="1874317.BKP64_05760"/>
<organism evidence="1 2">
    <name type="scientific">Marinobacter salinus</name>
    <dbReference type="NCBI Taxonomy" id="1874317"/>
    <lineage>
        <taxon>Bacteria</taxon>
        <taxon>Pseudomonadati</taxon>
        <taxon>Pseudomonadota</taxon>
        <taxon>Gammaproteobacteria</taxon>
        <taxon>Pseudomonadales</taxon>
        <taxon>Marinobacteraceae</taxon>
        <taxon>Marinobacter</taxon>
    </lineage>
</organism>
<proteinExistence type="predicted"/>
<sequence>MDNTTPIIRVFFAKMKPDFFQLSEEEQGQFMARDRANLDALGMKAISMIDCTKTDDKWDYIGVESWPSMEALEQREWFEKEELQISRYVVYRVHWGVEQSFEEYGQA</sequence>
<evidence type="ECO:0000313" key="1">
    <source>
        <dbReference type="EMBL" id="AOY87716.1"/>
    </source>
</evidence>
<evidence type="ECO:0008006" key="3">
    <source>
        <dbReference type="Google" id="ProtNLM"/>
    </source>
</evidence>
<accession>A0A1D9GJ87</accession>
<dbReference type="KEGG" id="msq:BKP64_05760"/>
<dbReference type="EMBL" id="CP017715">
    <property type="protein sequence ID" value="AOY87716.1"/>
    <property type="molecule type" value="Genomic_DNA"/>
</dbReference>
<protein>
    <recommendedName>
        <fullName evidence="3">ABM domain-containing protein</fullName>
    </recommendedName>
</protein>
<name>A0A1D9GJ87_9GAMM</name>
<dbReference type="AlphaFoldDB" id="A0A1D9GJ87"/>